<comment type="cofactor">
    <cofactor evidence="8">
        <name>Mg(2+)</name>
        <dbReference type="ChEBI" id="CHEBI:18420"/>
    </cofactor>
</comment>
<dbReference type="Pfam" id="PF12804">
    <property type="entry name" value="NTP_transf_3"/>
    <property type="match status" value="1"/>
</dbReference>
<dbReference type="InterPro" id="IPR029044">
    <property type="entry name" value="Nucleotide-diphossugar_trans"/>
</dbReference>
<feature type="binding site" evidence="8">
    <location>
        <position position="102"/>
    </location>
    <ligand>
        <name>GTP</name>
        <dbReference type="ChEBI" id="CHEBI:37565"/>
    </ligand>
</feature>
<feature type="binding site" evidence="8">
    <location>
        <position position="54"/>
    </location>
    <ligand>
        <name>GTP</name>
        <dbReference type="ChEBI" id="CHEBI:37565"/>
    </ligand>
</feature>
<dbReference type="InterPro" id="IPR013482">
    <property type="entry name" value="Molybde_CF_guanTrfase"/>
</dbReference>
<evidence type="ECO:0000256" key="2">
    <source>
        <dbReference type="ARBA" id="ARBA00022679"/>
    </source>
</evidence>
<dbReference type="HAMAP" id="MF_00316">
    <property type="entry name" value="MobA"/>
    <property type="match status" value="1"/>
</dbReference>
<organism evidence="10 11">
    <name type="scientific">Methylocaldum szegediense</name>
    <dbReference type="NCBI Taxonomy" id="73780"/>
    <lineage>
        <taxon>Bacteria</taxon>
        <taxon>Pseudomonadati</taxon>
        <taxon>Pseudomonadota</taxon>
        <taxon>Gammaproteobacteria</taxon>
        <taxon>Methylococcales</taxon>
        <taxon>Methylococcaceae</taxon>
        <taxon>Methylocaldum</taxon>
    </lineage>
</organism>
<dbReference type="SUPFAM" id="SSF53448">
    <property type="entry name" value="Nucleotide-diphospho-sugar transferases"/>
    <property type="match status" value="1"/>
</dbReference>
<evidence type="ECO:0000259" key="9">
    <source>
        <dbReference type="Pfam" id="PF12804"/>
    </source>
</evidence>
<dbReference type="PANTHER" id="PTHR19136:SF81">
    <property type="entry name" value="MOLYBDENUM COFACTOR GUANYLYLTRANSFERASE"/>
    <property type="match status" value="1"/>
</dbReference>
<feature type="binding site" evidence="8">
    <location>
        <position position="72"/>
    </location>
    <ligand>
        <name>GTP</name>
        <dbReference type="ChEBI" id="CHEBI:37565"/>
    </ligand>
</feature>
<evidence type="ECO:0000256" key="4">
    <source>
        <dbReference type="ARBA" id="ARBA00022741"/>
    </source>
</evidence>
<evidence type="ECO:0000256" key="1">
    <source>
        <dbReference type="ARBA" id="ARBA00022490"/>
    </source>
</evidence>
<keyword evidence="5 8" id="KW-0460">Magnesium</keyword>
<dbReference type="EC" id="2.7.7.77" evidence="8"/>
<comment type="function">
    <text evidence="8">Transfers a GMP moiety from GTP to Mo-molybdopterin (Mo-MPT) cofactor (Moco or molybdenum cofactor) to form Mo-molybdopterin guanine dinucleotide (Mo-MGD) cofactor.</text>
</comment>
<feature type="binding site" evidence="8">
    <location>
        <begin position="13"/>
        <end position="15"/>
    </location>
    <ligand>
        <name>GTP</name>
        <dbReference type="ChEBI" id="CHEBI:37565"/>
    </ligand>
</feature>
<reference evidence="10 11" key="1">
    <citation type="submission" date="2023-03" db="EMBL/GenBank/DDBJ databases">
        <authorList>
            <person name="Pearce D."/>
        </authorList>
    </citation>
    <scope>NUCLEOTIDE SEQUENCE [LARGE SCALE GENOMIC DNA]</scope>
    <source>
        <strain evidence="10">Msz</strain>
    </source>
</reference>
<accession>A0ABM9I9I3</accession>
<dbReference type="EMBL" id="OX458333">
    <property type="protein sequence ID" value="CAI8974554.1"/>
    <property type="molecule type" value="Genomic_DNA"/>
</dbReference>
<feature type="domain" description="MobA-like NTP transferase" evidence="9">
    <location>
        <begin position="10"/>
        <end position="167"/>
    </location>
</feature>
<dbReference type="CDD" id="cd02503">
    <property type="entry name" value="MobA"/>
    <property type="match status" value="1"/>
</dbReference>
<evidence type="ECO:0000313" key="10">
    <source>
        <dbReference type="EMBL" id="CAI8974554.1"/>
    </source>
</evidence>
<name>A0ABM9I9I3_9GAMM</name>
<keyword evidence="4 8" id="KW-0547">Nucleotide-binding</keyword>
<dbReference type="RefSeq" id="WP_084161539.1">
    <property type="nucleotide sequence ID" value="NZ_OX458333.1"/>
</dbReference>
<evidence type="ECO:0000256" key="5">
    <source>
        <dbReference type="ARBA" id="ARBA00022842"/>
    </source>
</evidence>
<proteinExistence type="inferred from homology"/>
<keyword evidence="2 8" id="KW-0808">Transferase</keyword>
<evidence type="ECO:0000313" key="11">
    <source>
        <dbReference type="Proteomes" id="UP001162030"/>
    </source>
</evidence>
<dbReference type="PANTHER" id="PTHR19136">
    <property type="entry name" value="MOLYBDENUM COFACTOR GUANYLYLTRANSFERASE"/>
    <property type="match status" value="1"/>
</dbReference>
<keyword evidence="7 8" id="KW-0501">Molybdenum cofactor biosynthesis</keyword>
<keyword evidence="11" id="KW-1185">Reference proteome</keyword>
<evidence type="ECO:0000256" key="7">
    <source>
        <dbReference type="ARBA" id="ARBA00023150"/>
    </source>
</evidence>
<comment type="domain">
    <text evidence="8">The N-terminal domain determines nucleotide recognition and specific binding, while the C-terminal domain determines the specific binding to the target protein.</text>
</comment>
<dbReference type="InterPro" id="IPR025877">
    <property type="entry name" value="MobA-like_NTP_Trfase"/>
</dbReference>
<gene>
    <name evidence="8 10" type="primary">mobA</name>
    <name evidence="10" type="ORF">MSZNOR_4968</name>
</gene>
<comment type="similarity">
    <text evidence="8">Belongs to the MobA family.</text>
</comment>
<sequence length="217" mass="23653">MILERAKITGVLLAGGRGRRMGGNDKGLILFKGRPLSSYALEALDSVAGHILINANRNLEAYARFGYPVISDRTDSFDGPLAGLLSAMRAAETPYVLTVPCDSPLVTGQLLERLCRTFQETGAELCAAHDGERLHPVFLLVERRLADSLERYLASGQRKCEHWLEQHRLALADFSDHPELFANINTPEELVALESAVSMGAAVPIRYSSAGKPKPSP</sequence>
<keyword evidence="10" id="KW-0548">Nucleotidyltransferase</keyword>
<comment type="subunit">
    <text evidence="8">Monomer.</text>
</comment>
<evidence type="ECO:0000256" key="3">
    <source>
        <dbReference type="ARBA" id="ARBA00022723"/>
    </source>
</evidence>
<keyword evidence="6 8" id="KW-0342">GTP-binding</keyword>
<dbReference type="Gene3D" id="3.90.550.10">
    <property type="entry name" value="Spore Coat Polysaccharide Biosynthesis Protein SpsA, Chain A"/>
    <property type="match status" value="1"/>
</dbReference>
<dbReference type="NCBIfam" id="TIGR02665">
    <property type="entry name" value="molyb_mobA"/>
    <property type="match status" value="1"/>
</dbReference>
<evidence type="ECO:0000256" key="6">
    <source>
        <dbReference type="ARBA" id="ARBA00023134"/>
    </source>
</evidence>
<keyword evidence="3 8" id="KW-0479">Metal-binding</keyword>
<dbReference type="Proteomes" id="UP001162030">
    <property type="component" value="Chromosome"/>
</dbReference>
<evidence type="ECO:0000256" key="8">
    <source>
        <dbReference type="HAMAP-Rule" id="MF_00316"/>
    </source>
</evidence>
<protein>
    <recommendedName>
        <fullName evidence="8">Molybdenum cofactor guanylyltransferase</fullName>
        <shortName evidence="8">MoCo guanylyltransferase</shortName>
        <ecNumber evidence="8">2.7.7.77</ecNumber>
    </recommendedName>
    <alternativeName>
        <fullName evidence="8">GTP:molybdopterin guanylyltransferase</fullName>
    </alternativeName>
    <alternativeName>
        <fullName evidence="8">Mo-MPT guanylyltransferase</fullName>
    </alternativeName>
    <alternativeName>
        <fullName evidence="8">Molybdopterin guanylyltransferase</fullName>
    </alternativeName>
    <alternativeName>
        <fullName evidence="8">Molybdopterin-guanine dinucleotide synthase</fullName>
        <shortName evidence="8">MGD synthase</shortName>
    </alternativeName>
</protein>
<dbReference type="GO" id="GO:0061603">
    <property type="term" value="F:molybdenum cofactor guanylyltransferase activity"/>
    <property type="evidence" value="ECO:0007669"/>
    <property type="project" value="UniProtKB-EC"/>
</dbReference>
<keyword evidence="1 8" id="KW-0963">Cytoplasm</keyword>
<feature type="binding site" evidence="8">
    <location>
        <position position="102"/>
    </location>
    <ligand>
        <name>Mg(2+)</name>
        <dbReference type="ChEBI" id="CHEBI:18420"/>
    </ligand>
</feature>
<comment type="subcellular location">
    <subcellularLocation>
        <location evidence="8">Cytoplasm</location>
    </subcellularLocation>
</comment>
<feature type="binding site" evidence="8">
    <location>
        <position position="26"/>
    </location>
    <ligand>
        <name>GTP</name>
        <dbReference type="ChEBI" id="CHEBI:37565"/>
    </ligand>
</feature>
<comment type="catalytic activity">
    <reaction evidence="8">
        <text>Mo-molybdopterin + GTP + H(+) = Mo-molybdopterin guanine dinucleotide + diphosphate</text>
        <dbReference type="Rhea" id="RHEA:34243"/>
        <dbReference type="ChEBI" id="CHEBI:15378"/>
        <dbReference type="ChEBI" id="CHEBI:33019"/>
        <dbReference type="ChEBI" id="CHEBI:37565"/>
        <dbReference type="ChEBI" id="CHEBI:71302"/>
        <dbReference type="ChEBI" id="CHEBI:71310"/>
        <dbReference type="EC" id="2.7.7.77"/>
    </reaction>
</comment>